<dbReference type="Proteomes" id="UP001327560">
    <property type="component" value="Chromosome 4"/>
</dbReference>
<dbReference type="PANTHER" id="PTHR30373:SF2">
    <property type="entry name" value="UPF0603 PROTEIN YGCG"/>
    <property type="match status" value="1"/>
</dbReference>
<reference evidence="1 2" key="1">
    <citation type="submission" date="2023-10" db="EMBL/GenBank/DDBJ databases">
        <title>Chromosome-scale genome assembly provides insights into flower coloration mechanisms of Canna indica.</title>
        <authorList>
            <person name="Li C."/>
        </authorList>
    </citation>
    <scope>NUCLEOTIDE SEQUENCE [LARGE SCALE GENOMIC DNA]</scope>
    <source>
        <tissue evidence="1">Flower</tissue>
    </source>
</reference>
<organism evidence="1 2">
    <name type="scientific">Canna indica</name>
    <name type="common">Indian-shot</name>
    <dbReference type="NCBI Taxonomy" id="4628"/>
    <lineage>
        <taxon>Eukaryota</taxon>
        <taxon>Viridiplantae</taxon>
        <taxon>Streptophyta</taxon>
        <taxon>Embryophyta</taxon>
        <taxon>Tracheophyta</taxon>
        <taxon>Spermatophyta</taxon>
        <taxon>Magnoliopsida</taxon>
        <taxon>Liliopsida</taxon>
        <taxon>Zingiberales</taxon>
        <taxon>Cannaceae</taxon>
        <taxon>Canna</taxon>
    </lineage>
</organism>
<proteinExistence type="predicted"/>
<gene>
    <name evidence="1" type="ORF">Cni_G13823</name>
</gene>
<dbReference type="Gene3D" id="3.10.310.50">
    <property type="match status" value="1"/>
</dbReference>
<dbReference type="AlphaFoldDB" id="A0AAQ3QE40"/>
<dbReference type="PANTHER" id="PTHR30373">
    <property type="entry name" value="UPF0603 PROTEIN YGCG"/>
    <property type="match status" value="1"/>
</dbReference>
<keyword evidence="2" id="KW-1185">Reference proteome</keyword>
<evidence type="ECO:0000313" key="1">
    <source>
        <dbReference type="EMBL" id="WOL05100.1"/>
    </source>
</evidence>
<protein>
    <submittedName>
        <fullName evidence="1">UPF0603 protein, chloroplastic</fullName>
    </submittedName>
</protein>
<evidence type="ECO:0000313" key="2">
    <source>
        <dbReference type="Proteomes" id="UP001327560"/>
    </source>
</evidence>
<sequence length="85" mass="9716">MAINFCPVPSLDHPALALEFDVLSEGPLAEYVVDDAGVFNRVTKTDLRNLMSDPENWKELHINFITVRRLTEQYGFQYAALLYLV</sequence>
<dbReference type="EMBL" id="CP136893">
    <property type="protein sequence ID" value="WOL05100.1"/>
    <property type="molecule type" value="Genomic_DNA"/>
</dbReference>
<accession>A0AAQ3QE40</accession>
<name>A0AAQ3QE40_9LILI</name>